<accession>A0AAV3R213</accession>
<evidence type="ECO:0000256" key="1">
    <source>
        <dbReference type="SAM" id="MobiDB-lite"/>
    </source>
</evidence>
<feature type="region of interest" description="Disordered" evidence="1">
    <location>
        <begin position="39"/>
        <end position="88"/>
    </location>
</feature>
<reference evidence="2 3" key="1">
    <citation type="submission" date="2024-01" db="EMBL/GenBank/DDBJ databases">
        <title>The complete chloroplast genome sequence of Lithospermum erythrorhizon: insights into the phylogenetic relationship among Boraginaceae species and the maternal lineages of purple gromwells.</title>
        <authorList>
            <person name="Okada T."/>
            <person name="Watanabe K."/>
        </authorList>
    </citation>
    <scope>NUCLEOTIDE SEQUENCE [LARGE SCALE GENOMIC DNA]</scope>
</reference>
<proteinExistence type="predicted"/>
<dbReference type="AlphaFoldDB" id="A0AAV3R213"/>
<dbReference type="PANTHER" id="PTHR38370">
    <property type="entry name" value="BETA-1,4-XYLOSIDASE"/>
    <property type="match status" value="1"/>
</dbReference>
<name>A0AAV3R213_LITER</name>
<dbReference type="PANTHER" id="PTHR38370:SF1">
    <property type="entry name" value="BETA-1,4-XYLOSIDASE"/>
    <property type="match status" value="1"/>
</dbReference>
<organism evidence="2 3">
    <name type="scientific">Lithospermum erythrorhizon</name>
    <name type="common">Purple gromwell</name>
    <name type="synonym">Lithospermum officinale var. erythrorhizon</name>
    <dbReference type="NCBI Taxonomy" id="34254"/>
    <lineage>
        <taxon>Eukaryota</taxon>
        <taxon>Viridiplantae</taxon>
        <taxon>Streptophyta</taxon>
        <taxon>Embryophyta</taxon>
        <taxon>Tracheophyta</taxon>
        <taxon>Spermatophyta</taxon>
        <taxon>Magnoliopsida</taxon>
        <taxon>eudicotyledons</taxon>
        <taxon>Gunneridae</taxon>
        <taxon>Pentapetalae</taxon>
        <taxon>asterids</taxon>
        <taxon>lamiids</taxon>
        <taxon>Boraginales</taxon>
        <taxon>Boraginaceae</taxon>
        <taxon>Boraginoideae</taxon>
        <taxon>Lithospermeae</taxon>
        <taxon>Lithospermum</taxon>
    </lineage>
</organism>
<keyword evidence="3" id="KW-1185">Reference proteome</keyword>
<gene>
    <name evidence="2" type="ORF">LIER_24672</name>
</gene>
<evidence type="ECO:0000313" key="2">
    <source>
        <dbReference type="EMBL" id="GAA0170404.1"/>
    </source>
</evidence>
<protein>
    <submittedName>
        <fullName evidence="2">Uncharacterized protein</fullName>
    </submittedName>
</protein>
<dbReference type="EMBL" id="BAABME010007228">
    <property type="protein sequence ID" value="GAA0170404.1"/>
    <property type="molecule type" value="Genomic_DNA"/>
</dbReference>
<sequence>MEGLIPLIINAIKKQRPRQSYRYLSQGSSRSYHLLLSADSSVSDSTQPGRTSHSVLQQPPTATSATVHLSSPPSHANGGLRYRTAAAN</sequence>
<dbReference type="Proteomes" id="UP001454036">
    <property type="component" value="Unassembled WGS sequence"/>
</dbReference>
<evidence type="ECO:0000313" key="3">
    <source>
        <dbReference type="Proteomes" id="UP001454036"/>
    </source>
</evidence>
<comment type="caution">
    <text evidence="2">The sequence shown here is derived from an EMBL/GenBank/DDBJ whole genome shotgun (WGS) entry which is preliminary data.</text>
</comment>
<feature type="compositionally biased region" description="Polar residues" evidence="1">
    <location>
        <begin position="46"/>
        <end position="74"/>
    </location>
</feature>